<evidence type="ECO:0000256" key="9">
    <source>
        <dbReference type="SAM" id="MobiDB-lite"/>
    </source>
</evidence>
<dbReference type="PANTHER" id="PTHR32282:SF34">
    <property type="entry name" value="PENICILLIN-BINDING PROTEIN 1A"/>
    <property type="match status" value="1"/>
</dbReference>
<dbReference type="PANTHER" id="PTHR32282">
    <property type="entry name" value="BINDING PROTEIN TRANSPEPTIDASE, PUTATIVE-RELATED"/>
    <property type="match status" value="1"/>
</dbReference>
<dbReference type="GO" id="GO:0009002">
    <property type="term" value="F:serine-type D-Ala-D-Ala carboxypeptidase activity"/>
    <property type="evidence" value="ECO:0007669"/>
    <property type="project" value="UniProtKB-EC"/>
</dbReference>
<keyword evidence="1" id="KW-0121">Carboxypeptidase</keyword>
<dbReference type="InterPro" id="IPR012338">
    <property type="entry name" value="Beta-lactam/transpept-like"/>
</dbReference>
<evidence type="ECO:0000256" key="8">
    <source>
        <dbReference type="ARBA" id="ARBA00049902"/>
    </source>
</evidence>
<feature type="compositionally biased region" description="Low complexity" evidence="9">
    <location>
        <begin position="93"/>
        <end position="121"/>
    </location>
</feature>
<dbReference type="Gene3D" id="1.10.3810.10">
    <property type="entry name" value="Biosynthetic peptidoglycan transglycosylase-like"/>
    <property type="match status" value="1"/>
</dbReference>
<name>A0A426UYJ2_9ACTN</name>
<dbReference type="InterPro" id="IPR023346">
    <property type="entry name" value="Lysozyme-like_dom_sf"/>
</dbReference>
<evidence type="ECO:0000256" key="7">
    <source>
        <dbReference type="ARBA" id="ARBA00034000"/>
    </source>
</evidence>
<feature type="compositionally biased region" description="Low complexity" evidence="9">
    <location>
        <begin position="156"/>
        <end position="174"/>
    </location>
</feature>
<comment type="catalytic activity">
    <reaction evidence="8">
        <text>[GlcNAc-(1-&gt;4)-Mur2Ac(oyl-L-Ala-gamma-D-Glu-L-Lys-D-Ala-D-Ala)](n)-di-trans,octa-cis-undecaprenyl diphosphate + beta-D-GlcNAc-(1-&gt;4)-Mur2Ac(oyl-L-Ala-gamma-D-Glu-L-Lys-D-Ala-D-Ala)-di-trans,octa-cis-undecaprenyl diphosphate = [GlcNAc-(1-&gt;4)-Mur2Ac(oyl-L-Ala-gamma-D-Glu-L-Lys-D-Ala-D-Ala)](n+1)-di-trans,octa-cis-undecaprenyl diphosphate + di-trans,octa-cis-undecaprenyl diphosphate + H(+)</text>
        <dbReference type="Rhea" id="RHEA:23708"/>
        <dbReference type="Rhea" id="RHEA-COMP:9602"/>
        <dbReference type="Rhea" id="RHEA-COMP:9603"/>
        <dbReference type="ChEBI" id="CHEBI:15378"/>
        <dbReference type="ChEBI" id="CHEBI:58405"/>
        <dbReference type="ChEBI" id="CHEBI:60033"/>
        <dbReference type="ChEBI" id="CHEBI:78435"/>
        <dbReference type="EC" id="2.4.99.28"/>
    </reaction>
</comment>
<accession>A0A426UYJ2</accession>
<dbReference type="InterPro" id="IPR036950">
    <property type="entry name" value="PBP_transglycosylase"/>
</dbReference>
<sequence>MSDYGYRPAPPPEDGRPQGRASGQGRAYGSASGGGSREPDYGWGGGPQQGRQQPQQQPPQSPRGGYGSAPGPQQRPQGPARGQYGTPPGGQAPVGRGSASVGGARPSGSASVGGARPAGSASVGGSGRASVGSASVGSAAVGSGAAGSASPGGAGRASVGSASVGSASVGSARPINLDDADERTGRAGGSRRAGRGPLNKDDLENGKKKRKRLGRKMLAAVIALGIIFVASVTVVATYFLQNTPELRDVFRKGESSAFYYSDGTTQAGAYGDTLRLQIDPGEAPETVTDALVALEDRKFWEHGGVDYIRTMGALVNNLTGGDTQGASTITQQYAGMYMDARDVISYDRKAREAALAIKMESEYSKTDIITAYLNMAYFGRGAYGIEAAAKNYFDVPLKDLTYGQAAYIVMQVKSPNGYYDPYYTDAYDEGAAKARWEFTMDALVETGQMKQSDRDAFTYEDIIASAATEFNASGSWGGNTDVGFIINEQDGYVFDELLDRYGITREMLKGEEESGKDGGYSITLTIDPEIQASLRSTGSRGDIAVKTNDEGQPIDEDGNPVTDVNQAERDLTDEGYAQFVNDNDQAALYEYDEYMMTAMVAIDPETGAIVGYYGGDDGFGVDKAGAESPHPPSSTFKMVTAATALEEGDSINSWFNGSSPREFESLKLEDACIGGGDYPNCTLRNGSQNSKVEMTLTEAIRQSKNTPMYSISEQYGASTILDTADRMGLSVMNQARLLQDDTGKDWNTSVNYVMHDDGTYTQHGTAVNPETGEAITDASGNWDVYAGIQVDEDCNPIVNTEGYFLYAETPTPCEIGGKGDTDPFYNHISFGQYPTSVRDMSSIYATIANDGLYNESHFIAEVKYKGEVVQPIRELESDQVIQTTTAQNLQWIGSEISGESSSGEDLGRDYFGKTGTWEAGGKDEDGNDYPDSYNAHAWYVGAIPQLSIAAWVGNLTSESDPIADIDGNKENVFGSNTAYPVWFTAMERILDAEDWDEEEWEGKDENAGNVTSWDIEKAGGPLEGGAFCAAKADDPLCAGQQDEQAQEDCEADGGTWDGETCQPGEEDPDDTGQPTDEPTGDESTAEDECDTLFPPPHCSEETETPTEESSETGNPGQND</sequence>
<feature type="region of interest" description="Disordered" evidence="9">
    <location>
        <begin position="1039"/>
        <end position="1119"/>
    </location>
</feature>
<comment type="caution">
    <text evidence="13">The sequence shown here is derived from an EMBL/GenBank/DDBJ whole genome shotgun (WGS) entry which is preliminary data.</text>
</comment>
<organism evidence="13 14">
    <name type="scientific">Glycomyces terrestris</name>
    <dbReference type="NCBI Taxonomy" id="2493553"/>
    <lineage>
        <taxon>Bacteria</taxon>
        <taxon>Bacillati</taxon>
        <taxon>Actinomycetota</taxon>
        <taxon>Actinomycetes</taxon>
        <taxon>Glycomycetales</taxon>
        <taxon>Glycomycetaceae</taxon>
        <taxon>Glycomyces</taxon>
    </lineage>
</organism>
<dbReference type="EMBL" id="RSEB01000003">
    <property type="protein sequence ID" value="RRR99637.1"/>
    <property type="molecule type" value="Genomic_DNA"/>
</dbReference>
<evidence type="ECO:0000256" key="3">
    <source>
        <dbReference type="ARBA" id="ARBA00022676"/>
    </source>
</evidence>
<feature type="compositionally biased region" description="Acidic residues" evidence="9">
    <location>
        <begin position="1101"/>
        <end position="1110"/>
    </location>
</feature>
<keyword evidence="10" id="KW-1133">Transmembrane helix</keyword>
<dbReference type="SUPFAM" id="SSF53955">
    <property type="entry name" value="Lysozyme-like"/>
    <property type="match status" value="1"/>
</dbReference>
<evidence type="ECO:0000256" key="4">
    <source>
        <dbReference type="ARBA" id="ARBA00022679"/>
    </source>
</evidence>
<evidence type="ECO:0000313" key="14">
    <source>
        <dbReference type="Proteomes" id="UP000277256"/>
    </source>
</evidence>
<dbReference type="Proteomes" id="UP000277256">
    <property type="component" value="Unassembled WGS sequence"/>
</dbReference>
<reference evidence="13 14" key="1">
    <citation type="submission" date="2018-12" db="EMBL/GenBank/DDBJ databases">
        <title>Glycomyces sp. YIM 121974 draft genome.</title>
        <authorList>
            <person name="Li Q."/>
        </authorList>
    </citation>
    <scope>NUCLEOTIDE SEQUENCE [LARGE SCALE GENOMIC DNA]</scope>
    <source>
        <strain evidence="13 14">YIM 121974</strain>
    </source>
</reference>
<evidence type="ECO:0000256" key="6">
    <source>
        <dbReference type="ARBA" id="ARBA00023268"/>
    </source>
</evidence>
<dbReference type="GO" id="GO:0006508">
    <property type="term" value="P:proteolysis"/>
    <property type="evidence" value="ECO:0007669"/>
    <property type="project" value="UniProtKB-KW"/>
</dbReference>
<evidence type="ECO:0000259" key="11">
    <source>
        <dbReference type="Pfam" id="PF00905"/>
    </source>
</evidence>
<dbReference type="GO" id="GO:0008658">
    <property type="term" value="F:penicillin binding"/>
    <property type="evidence" value="ECO:0007669"/>
    <property type="project" value="InterPro"/>
</dbReference>
<keyword evidence="4" id="KW-0808">Transferase</keyword>
<dbReference type="InterPro" id="IPR001264">
    <property type="entry name" value="Glyco_trans_51"/>
</dbReference>
<dbReference type="Gene3D" id="3.40.710.10">
    <property type="entry name" value="DD-peptidase/beta-lactamase superfamily"/>
    <property type="match status" value="2"/>
</dbReference>
<feature type="domain" description="Penicillin-binding protein transpeptidase" evidence="11">
    <location>
        <begin position="598"/>
        <end position="945"/>
    </location>
</feature>
<dbReference type="AlphaFoldDB" id="A0A426UYJ2"/>
<feature type="compositionally biased region" description="Low complexity" evidence="9">
    <location>
        <begin position="18"/>
        <end position="30"/>
    </location>
</feature>
<protein>
    <submittedName>
        <fullName evidence="13">Uncharacterized protein</fullName>
    </submittedName>
</protein>
<dbReference type="GO" id="GO:0008955">
    <property type="term" value="F:peptidoglycan glycosyltransferase activity"/>
    <property type="evidence" value="ECO:0007669"/>
    <property type="project" value="UniProtKB-EC"/>
</dbReference>
<comment type="catalytic activity">
    <reaction evidence="7">
        <text>Preferential cleavage: (Ac)2-L-Lys-D-Ala-|-D-Ala. Also transpeptidation of peptidyl-alanyl moieties that are N-acyl substituents of D-alanine.</text>
        <dbReference type="EC" id="3.4.16.4"/>
    </reaction>
</comment>
<evidence type="ECO:0000256" key="1">
    <source>
        <dbReference type="ARBA" id="ARBA00022645"/>
    </source>
</evidence>
<evidence type="ECO:0000256" key="10">
    <source>
        <dbReference type="SAM" id="Phobius"/>
    </source>
</evidence>
<feature type="compositionally biased region" description="Acidic residues" evidence="9">
    <location>
        <begin position="1078"/>
        <end position="1090"/>
    </location>
</feature>
<keyword evidence="5" id="KW-0378">Hydrolase</keyword>
<gene>
    <name evidence="13" type="ORF">EIW28_13190</name>
</gene>
<dbReference type="RefSeq" id="WP_125248147.1">
    <property type="nucleotide sequence ID" value="NZ_RSEB01000003.1"/>
</dbReference>
<feature type="compositionally biased region" description="Low complexity" evidence="9">
    <location>
        <begin position="69"/>
        <end position="83"/>
    </location>
</feature>
<dbReference type="InterPro" id="IPR050396">
    <property type="entry name" value="Glycosyltr_51/Transpeptidase"/>
</dbReference>
<feature type="domain" description="Glycosyl transferase family 51" evidence="12">
    <location>
        <begin position="277"/>
        <end position="441"/>
    </location>
</feature>
<dbReference type="SUPFAM" id="SSF56601">
    <property type="entry name" value="beta-lactamase/transpeptidase-like"/>
    <property type="match status" value="1"/>
</dbReference>
<keyword evidence="10" id="KW-0472">Membrane</keyword>
<keyword evidence="14" id="KW-1185">Reference proteome</keyword>
<dbReference type="OrthoDB" id="9766909at2"/>
<keyword evidence="6" id="KW-0511">Multifunctional enzyme</keyword>
<feature type="transmembrane region" description="Helical" evidence="10">
    <location>
        <begin position="217"/>
        <end position="240"/>
    </location>
</feature>
<feature type="region of interest" description="Disordered" evidence="9">
    <location>
        <begin position="1"/>
        <end position="209"/>
    </location>
</feature>
<evidence type="ECO:0000259" key="12">
    <source>
        <dbReference type="Pfam" id="PF00912"/>
    </source>
</evidence>
<evidence type="ECO:0000256" key="2">
    <source>
        <dbReference type="ARBA" id="ARBA00022670"/>
    </source>
</evidence>
<feature type="compositionally biased region" description="Gly residues" evidence="9">
    <location>
        <begin position="31"/>
        <end position="48"/>
    </location>
</feature>
<dbReference type="Pfam" id="PF00905">
    <property type="entry name" value="Transpeptidase"/>
    <property type="match status" value="1"/>
</dbReference>
<feature type="compositionally biased region" description="Low complexity" evidence="9">
    <location>
        <begin position="128"/>
        <end position="149"/>
    </location>
</feature>
<dbReference type="GO" id="GO:0030288">
    <property type="term" value="C:outer membrane-bounded periplasmic space"/>
    <property type="evidence" value="ECO:0007669"/>
    <property type="project" value="TreeGrafter"/>
</dbReference>
<dbReference type="Pfam" id="PF00912">
    <property type="entry name" value="Transgly"/>
    <property type="match status" value="1"/>
</dbReference>
<keyword evidence="3" id="KW-0328">Glycosyltransferase</keyword>
<dbReference type="InterPro" id="IPR001460">
    <property type="entry name" value="PCN-bd_Tpept"/>
</dbReference>
<keyword evidence="10" id="KW-0812">Transmembrane</keyword>
<dbReference type="GO" id="GO:0009252">
    <property type="term" value="P:peptidoglycan biosynthetic process"/>
    <property type="evidence" value="ECO:0007669"/>
    <property type="project" value="TreeGrafter"/>
</dbReference>
<evidence type="ECO:0000256" key="5">
    <source>
        <dbReference type="ARBA" id="ARBA00022801"/>
    </source>
</evidence>
<evidence type="ECO:0000313" key="13">
    <source>
        <dbReference type="EMBL" id="RRR99637.1"/>
    </source>
</evidence>
<proteinExistence type="predicted"/>
<keyword evidence="2" id="KW-0645">Protease</keyword>